<accession>A0A1T4JZ32</accession>
<proteinExistence type="predicted"/>
<keyword evidence="1" id="KW-1133">Transmembrane helix</keyword>
<dbReference type="Proteomes" id="UP000243297">
    <property type="component" value="Unassembled WGS sequence"/>
</dbReference>
<reference evidence="3" key="1">
    <citation type="submission" date="2017-02" db="EMBL/GenBank/DDBJ databases">
        <authorList>
            <person name="Varghese N."/>
            <person name="Submissions S."/>
        </authorList>
    </citation>
    <scope>NUCLEOTIDE SEQUENCE [LARGE SCALE GENOMIC DNA]</scope>
    <source>
        <strain evidence="3">ATCC 25662</strain>
    </source>
</reference>
<name>A0A1T4JZ32_9FIRM</name>
<evidence type="ECO:0000256" key="1">
    <source>
        <dbReference type="SAM" id="Phobius"/>
    </source>
</evidence>
<evidence type="ECO:0000313" key="2">
    <source>
        <dbReference type="EMBL" id="SJZ35476.1"/>
    </source>
</evidence>
<evidence type="ECO:0000313" key="3">
    <source>
        <dbReference type="Proteomes" id="UP000243297"/>
    </source>
</evidence>
<sequence length="112" mass="13474">MSVYCRLYFQWILNSNNLYFLSSYFYLLTYCHNDSFYTQTFMLILGILILLCFTLLFFDQIKLIIDELIKEGSINIVFMIWNRLENRGEYGNLDIEVTLTIIFVKGEEKDEF</sequence>
<keyword evidence="1" id="KW-0472">Membrane</keyword>
<dbReference type="EMBL" id="FUWY01000001">
    <property type="protein sequence ID" value="SJZ35476.1"/>
    <property type="molecule type" value="Genomic_DNA"/>
</dbReference>
<protein>
    <submittedName>
        <fullName evidence="2">Uncharacterized protein</fullName>
    </submittedName>
</protein>
<dbReference type="AlphaFoldDB" id="A0A1T4JZ32"/>
<organism evidence="2 3">
    <name type="scientific">Anaerorhabdus furcosa</name>
    <dbReference type="NCBI Taxonomy" id="118967"/>
    <lineage>
        <taxon>Bacteria</taxon>
        <taxon>Bacillati</taxon>
        <taxon>Bacillota</taxon>
        <taxon>Erysipelotrichia</taxon>
        <taxon>Erysipelotrichales</taxon>
        <taxon>Erysipelotrichaceae</taxon>
        <taxon>Anaerorhabdus</taxon>
    </lineage>
</organism>
<gene>
    <name evidence="2" type="ORF">SAMN02745191_0186</name>
</gene>
<feature type="transmembrane region" description="Helical" evidence="1">
    <location>
        <begin position="7"/>
        <end position="27"/>
    </location>
</feature>
<feature type="transmembrane region" description="Helical" evidence="1">
    <location>
        <begin position="39"/>
        <end position="58"/>
    </location>
</feature>
<keyword evidence="1" id="KW-0812">Transmembrane</keyword>
<keyword evidence="3" id="KW-1185">Reference proteome</keyword>